<reference evidence="2 3" key="2">
    <citation type="submission" date="2014-03" db="EMBL/GenBank/DDBJ databases">
        <title>The Genome Sequence of Anncaliia algerae insect isolate PRA339.</title>
        <authorList>
            <consortium name="The Broad Institute Genome Sequencing Platform"/>
            <consortium name="The Broad Institute Genome Sequencing Center for Infectious Disease"/>
            <person name="Cuomo C."/>
            <person name="Becnel J."/>
            <person name="Sanscrainte N."/>
            <person name="Walker B."/>
            <person name="Young S.K."/>
            <person name="Zeng Q."/>
            <person name="Gargeya S."/>
            <person name="Fitzgerald M."/>
            <person name="Haas B."/>
            <person name="Abouelleil A."/>
            <person name="Alvarado L."/>
            <person name="Arachchi H.M."/>
            <person name="Berlin A.M."/>
            <person name="Chapman S.B."/>
            <person name="Dewar J."/>
            <person name="Goldberg J."/>
            <person name="Griggs A."/>
            <person name="Gujja S."/>
            <person name="Hansen M."/>
            <person name="Howarth C."/>
            <person name="Imamovic A."/>
            <person name="Larimer J."/>
            <person name="McCowan C."/>
            <person name="Murphy C."/>
            <person name="Neiman D."/>
            <person name="Pearson M."/>
            <person name="Priest M."/>
            <person name="Roberts A."/>
            <person name="Saif S."/>
            <person name="Shea T."/>
            <person name="Sisk P."/>
            <person name="Sykes S."/>
            <person name="Wortman J."/>
            <person name="Nusbaum C."/>
            <person name="Birren B."/>
        </authorList>
    </citation>
    <scope>NUCLEOTIDE SEQUENCE [LARGE SCALE GENOMIC DNA]</scope>
    <source>
        <strain evidence="2 3">PRA339</strain>
    </source>
</reference>
<dbReference type="AlphaFoldDB" id="A0A059EW51"/>
<keyword evidence="3" id="KW-1185">Reference proteome</keyword>
<reference evidence="3" key="1">
    <citation type="submission" date="2013-02" db="EMBL/GenBank/DDBJ databases">
        <authorList>
            <consortium name="The Broad Institute Genome Sequencing Platform"/>
            <person name="Cuomo C."/>
            <person name="Becnel J."/>
            <person name="Sanscrainte N."/>
            <person name="Walker B."/>
            <person name="Young S.K."/>
            <person name="Zeng Q."/>
            <person name="Gargeya S."/>
            <person name="Fitzgerald M."/>
            <person name="Haas B."/>
            <person name="Abouelleil A."/>
            <person name="Alvarado L."/>
            <person name="Arachchi H.M."/>
            <person name="Berlin A.M."/>
            <person name="Chapman S.B."/>
            <person name="Dewar J."/>
            <person name="Goldberg J."/>
            <person name="Griggs A."/>
            <person name="Gujja S."/>
            <person name="Hansen M."/>
            <person name="Howarth C."/>
            <person name="Imamovic A."/>
            <person name="Larimer J."/>
            <person name="McCowan C."/>
            <person name="Murphy C."/>
            <person name="Neiman D."/>
            <person name="Pearson M."/>
            <person name="Priest M."/>
            <person name="Roberts A."/>
            <person name="Saif S."/>
            <person name="Shea T."/>
            <person name="Sisk P."/>
            <person name="Sykes S."/>
            <person name="Wortman J."/>
            <person name="Nusbaum C."/>
            <person name="Birren B."/>
        </authorList>
    </citation>
    <scope>NUCLEOTIDE SEQUENCE [LARGE SCALE GENOMIC DNA]</scope>
    <source>
        <strain evidence="3">PRA339</strain>
    </source>
</reference>
<organism evidence="2 3">
    <name type="scientific">Anncaliia algerae PRA339</name>
    <dbReference type="NCBI Taxonomy" id="1288291"/>
    <lineage>
        <taxon>Eukaryota</taxon>
        <taxon>Fungi</taxon>
        <taxon>Fungi incertae sedis</taxon>
        <taxon>Microsporidia</taxon>
        <taxon>Tubulinosematoidea</taxon>
        <taxon>Tubulinosematidae</taxon>
        <taxon>Anncaliia</taxon>
    </lineage>
</organism>
<accession>A0A059EW51</accession>
<dbReference type="HOGENOM" id="CLU_044348_0_0_1"/>
<dbReference type="NCBIfam" id="NF033547">
    <property type="entry name" value="transpos_IS1595"/>
    <property type="match status" value="1"/>
</dbReference>
<dbReference type="Proteomes" id="UP000030655">
    <property type="component" value="Unassembled WGS sequence"/>
</dbReference>
<dbReference type="Pfam" id="PF12762">
    <property type="entry name" value="DDE_Tnp_IS1595"/>
    <property type="match status" value="1"/>
</dbReference>
<dbReference type="VEuPathDB" id="MicrosporidiaDB:H312_03542"/>
<dbReference type="STRING" id="1288291.A0A059EW51"/>
<proteinExistence type="predicted"/>
<dbReference type="PANTHER" id="PTHR47163">
    <property type="entry name" value="DDE_TNP_IS1595 DOMAIN-CONTAINING PROTEIN"/>
    <property type="match status" value="1"/>
</dbReference>
<dbReference type="InterPro" id="IPR024445">
    <property type="entry name" value="Tnp_ISXO2-like"/>
</dbReference>
<dbReference type="OrthoDB" id="5598606at2759"/>
<protein>
    <recommendedName>
        <fullName evidence="1">ISXO2-like transposase domain-containing protein</fullName>
    </recommendedName>
</protein>
<dbReference type="InterPro" id="IPR053164">
    <property type="entry name" value="IS1016-like_transposase"/>
</dbReference>
<dbReference type="EMBL" id="KK365393">
    <property type="protein sequence ID" value="KCZ79072.1"/>
    <property type="molecule type" value="Genomic_DNA"/>
</dbReference>
<sequence length="282" mass="33377">MIPKINELKDIFFDEQNAKVFIESLFDQESIFYCPEDNYIMTKIDQFKYKCRKKNHRKIYSLLKGTIFENKSMPFSDILFLSYLWVSNITHTGVKNITSFSENTIVKLNKKIRKRIAHSIKPESLRIGGPGIFVELDESKFGKRKYSRGHRVEGAWVFAGVEKTEERKCFAFVVEKRDMVTLTRMIETYVMPGSIIITDGWKGYNLVKNHPNFIHHWVNHSISFRNNEGYNTNTIEGTFNGMKMNISARNRTKKFLKDKLFEFIWRRQNKNNLWQALLNILF</sequence>
<evidence type="ECO:0000313" key="3">
    <source>
        <dbReference type="Proteomes" id="UP000030655"/>
    </source>
</evidence>
<dbReference type="PANTHER" id="PTHR47163:SF2">
    <property type="entry name" value="SI:DKEY-17M8.2"/>
    <property type="match status" value="1"/>
</dbReference>
<dbReference type="SMART" id="SM01126">
    <property type="entry name" value="DDE_Tnp_IS1595"/>
    <property type="match status" value="1"/>
</dbReference>
<gene>
    <name evidence="2" type="ORF">H312_03542</name>
</gene>
<evidence type="ECO:0000259" key="1">
    <source>
        <dbReference type="SMART" id="SM01126"/>
    </source>
</evidence>
<evidence type="ECO:0000313" key="2">
    <source>
        <dbReference type="EMBL" id="KCZ79072.1"/>
    </source>
</evidence>
<name>A0A059EW51_9MICR</name>
<feature type="domain" description="ISXO2-like transposase" evidence="1">
    <location>
        <begin position="126"/>
        <end position="268"/>
    </location>
</feature>